<name>A0A9D1MTY5_9FIRM</name>
<accession>A0A9D1MTY5</accession>
<feature type="transmembrane region" description="Helical" evidence="1">
    <location>
        <begin position="12"/>
        <end position="30"/>
    </location>
</feature>
<reference evidence="2" key="1">
    <citation type="submission" date="2020-10" db="EMBL/GenBank/DDBJ databases">
        <authorList>
            <person name="Gilroy R."/>
        </authorList>
    </citation>
    <scope>NUCLEOTIDE SEQUENCE</scope>
    <source>
        <strain evidence="2">CHK176-6737</strain>
    </source>
</reference>
<dbReference type="Proteomes" id="UP000824125">
    <property type="component" value="Unassembled WGS sequence"/>
</dbReference>
<keyword evidence="1" id="KW-1133">Transmembrane helix</keyword>
<feature type="transmembrane region" description="Helical" evidence="1">
    <location>
        <begin position="120"/>
        <end position="141"/>
    </location>
</feature>
<protein>
    <submittedName>
        <fullName evidence="2">Uncharacterized protein</fullName>
    </submittedName>
</protein>
<sequence length="218" mass="22941">MERYNNRTHIYGRFWVITALVGFIMIPLAISAHLDAWPSAAAVFKGLAPIALLFYPTAIIEVVTYTPLLGSGATYLSFVTGNISNLKLPCALSAMDMAGVRANSDEGELLSTIASATSSIVTTLVLAVGVVAFSPFLPYLTDPDSPFSAAFSQVVPALFGALGMGYIAKNYKISIAPLAVVLIVLAIDGSVAIGVLIPVGVVVALLATHIMFKKGWIH</sequence>
<keyword evidence="1" id="KW-0812">Transmembrane</keyword>
<proteinExistence type="predicted"/>
<comment type="caution">
    <text evidence="2">The sequence shown here is derived from an EMBL/GenBank/DDBJ whole genome shotgun (WGS) entry which is preliminary data.</text>
</comment>
<gene>
    <name evidence="2" type="ORF">IAD23_03785</name>
</gene>
<feature type="transmembrane region" description="Helical" evidence="1">
    <location>
        <begin position="179"/>
        <end position="212"/>
    </location>
</feature>
<keyword evidence="1" id="KW-0472">Membrane</keyword>
<feature type="transmembrane region" description="Helical" evidence="1">
    <location>
        <begin position="147"/>
        <end position="167"/>
    </location>
</feature>
<organism evidence="2 3">
    <name type="scientific">Candidatus Scybalenecus merdavium</name>
    <dbReference type="NCBI Taxonomy" id="2840939"/>
    <lineage>
        <taxon>Bacteria</taxon>
        <taxon>Bacillati</taxon>
        <taxon>Bacillota</taxon>
        <taxon>Clostridia</taxon>
        <taxon>Eubacteriales</taxon>
        <taxon>Oscillospiraceae</taxon>
        <taxon>Oscillospiraceae incertae sedis</taxon>
        <taxon>Candidatus Scybalenecus</taxon>
    </lineage>
</organism>
<dbReference type="AlphaFoldDB" id="A0A9D1MTY5"/>
<evidence type="ECO:0000313" key="3">
    <source>
        <dbReference type="Proteomes" id="UP000824125"/>
    </source>
</evidence>
<reference evidence="2" key="2">
    <citation type="journal article" date="2021" name="PeerJ">
        <title>Extensive microbial diversity within the chicken gut microbiome revealed by metagenomics and culture.</title>
        <authorList>
            <person name="Gilroy R."/>
            <person name="Ravi A."/>
            <person name="Getino M."/>
            <person name="Pursley I."/>
            <person name="Horton D.L."/>
            <person name="Alikhan N.F."/>
            <person name="Baker D."/>
            <person name="Gharbi K."/>
            <person name="Hall N."/>
            <person name="Watson M."/>
            <person name="Adriaenssens E.M."/>
            <person name="Foster-Nyarko E."/>
            <person name="Jarju S."/>
            <person name="Secka A."/>
            <person name="Antonio M."/>
            <person name="Oren A."/>
            <person name="Chaudhuri R.R."/>
            <person name="La Ragione R."/>
            <person name="Hildebrand F."/>
            <person name="Pallen M.J."/>
        </authorList>
    </citation>
    <scope>NUCLEOTIDE SEQUENCE</scope>
    <source>
        <strain evidence="2">CHK176-6737</strain>
    </source>
</reference>
<dbReference type="EMBL" id="DVNM01000020">
    <property type="protein sequence ID" value="HIU69056.1"/>
    <property type="molecule type" value="Genomic_DNA"/>
</dbReference>
<evidence type="ECO:0000313" key="2">
    <source>
        <dbReference type="EMBL" id="HIU69056.1"/>
    </source>
</evidence>
<evidence type="ECO:0000256" key="1">
    <source>
        <dbReference type="SAM" id="Phobius"/>
    </source>
</evidence>